<organism evidence="2 3">
    <name type="scientific">Campylobacter gastrosuis</name>
    <dbReference type="NCBI Taxonomy" id="2974576"/>
    <lineage>
        <taxon>Bacteria</taxon>
        <taxon>Pseudomonadati</taxon>
        <taxon>Campylobacterota</taxon>
        <taxon>Epsilonproteobacteria</taxon>
        <taxon>Campylobacterales</taxon>
        <taxon>Campylobacteraceae</taxon>
        <taxon>Campylobacter</taxon>
    </lineage>
</organism>
<dbReference type="InterPro" id="IPR012902">
    <property type="entry name" value="N_methyl_site"/>
</dbReference>
<evidence type="ECO:0000256" key="1">
    <source>
        <dbReference type="SAM" id="Phobius"/>
    </source>
</evidence>
<keyword evidence="3" id="KW-1185">Reference proteome</keyword>
<dbReference type="SUPFAM" id="SSF54523">
    <property type="entry name" value="Pili subunits"/>
    <property type="match status" value="1"/>
</dbReference>
<dbReference type="InterPro" id="IPR045584">
    <property type="entry name" value="Pilin-like"/>
</dbReference>
<feature type="transmembrane region" description="Helical" evidence="1">
    <location>
        <begin position="6"/>
        <end position="27"/>
    </location>
</feature>
<reference evidence="2" key="2">
    <citation type="journal article" date="2023" name="Microorganisms">
        <title>Isolation and Genomic Characteristics of Cat-Borne Campylobacter felis sp. nov. and Sheep-Borne Campylobacter ovis sp. nov.</title>
        <authorList>
            <person name="Wang H."/>
            <person name="Li Y."/>
            <person name="Gu Y."/>
            <person name="Zhou G."/>
            <person name="Chen X."/>
            <person name="Zhang X."/>
            <person name="Shao Z."/>
            <person name="Zhang J."/>
            <person name="Zhang M."/>
        </authorList>
    </citation>
    <scope>NUCLEOTIDE SEQUENCE</scope>
    <source>
        <strain evidence="2">PS10</strain>
    </source>
</reference>
<comment type="caution">
    <text evidence="2">The sequence shown here is derived from an EMBL/GenBank/DDBJ whole genome shotgun (WGS) entry which is preliminary data.</text>
</comment>
<dbReference type="EMBL" id="JANURM010000020">
    <property type="protein sequence ID" value="MDL0089780.1"/>
    <property type="molecule type" value="Genomic_DNA"/>
</dbReference>
<name>A0ABT7HSV3_9BACT</name>
<dbReference type="Proteomes" id="UP001173801">
    <property type="component" value="Unassembled WGS sequence"/>
</dbReference>
<gene>
    <name evidence="2" type="ORF">NYG85_10455</name>
</gene>
<keyword evidence="1" id="KW-1133">Transmembrane helix</keyword>
<keyword evidence="1" id="KW-0812">Transmembrane</keyword>
<dbReference type="Pfam" id="PF07963">
    <property type="entry name" value="N_methyl"/>
    <property type="match status" value="1"/>
</dbReference>
<evidence type="ECO:0000313" key="3">
    <source>
        <dbReference type="Proteomes" id="UP001173801"/>
    </source>
</evidence>
<evidence type="ECO:0000313" key="2">
    <source>
        <dbReference type="EMBL" id="MDL0089780.1"/>
    </source>
</evidence>
<dbReference type="Gene3D" id="3.30.700.10">
    <property type="entry name" value="Glycoprotein, Type 4 Pilin"/>
    <property type="match status" value="1"/>
</dbReference>
<dbReference type="RefSeq" id="WP_284938516.1">
    <property type="nucleotide sequence ID" value="NZ_JANURM010000020.1"/>
</dbReference>
<protein>
    <submittedName>
        <fullName evidence="2">Type II secretion system GspH family protein</fullName>
    </submittedName>
</protein>
<sequence length="169" mass="18254">MGDKRAFTMVELIFVIVILGILAAVGVSKLSATRTDAEIVKLVANLNGLINDVQSYYATQHKAADSLKAMTNVGFERIDDYTGHLLSFGKKCVKIGFIETTANKPAHLKISDGDDKETSICTKILTSKPLAEFKNMDFKYNLESGGGLASGTTSPKGEILVEPQAIVVW</sequence>
<reference evidence="2" key="1">
    <citation type="submission" date="2022-08" db="EMBL/GenBank/DDBJ databases">
        <authorList>
            <person name="Wang H."/>
        </authorList>
    </citation>
    <scope>NUCLEOTIDE SEQUENCE</scope>
    <source>
        <strain evidence="2">PS10</strain>
    </source>
</reference>
<accession>A0ABT7HSV3</accession>
<keyword evidence="1" id="KW-0472">Membrane</keyword>
<proteinExistence type="predicted"/>
<dbReference type="NCBIfam" id="TIGR02532">
    <property type="entry name" value="IV_pilin_GFxxxE"/>
    <property type="match status" value="1"/>
</dbReference>